<evidence type="ECO:0000313" key="2">
    <source>
        <dbReference type="EMBL" id="KAK7339508.1"/>
    </source>
</evidence>
<comment type="caution">
    <text evidence="2">The sequence shown here is derived from an EMBL/GenBank/DDBJ whole genome shotgun (WGS) entry which is preliminary data.</text>
</comment>
<dbReference type="EMBL" id="JAYMYQ010000004">
    <property type="protein sequence ID" value="KAK7339508.1"/>
    <property type="molecule type" value="Genomic_DNA"/>
</dbReference>
<organism evidence="2 3">
    <name type="scientific">Canavalia gladiata</name>
    <name type="common">Sword bean</name>
    <name type="synonym">Dolichos gladiatus</name>
    <dbReference type="NCBI Taxonomy" id="3824"/>
    <lineage>
        <taxon>Eukaryota</taxon>
        <taxon>Viridiplantae</taxon>
        <taxon>Streptophyta</taxon>
        <taxon>Embryophyta</taxon>
        <taxon>Tracheophyta</taxon>
        <taxon>Spermatophyta</taxon>
        <taxon>Magnoliopsida</taxon>
        <taxon>eudicotyledons</taxon>
        <taxon>Gunneridae</taxon>
        <taxon>Pentapetalae</taxon>
        <taxon>rosids</taxon>
        <taxon>fabids</taxon>
        <taxon>Fabales</taxon>
        <taxon>Fabaceae</taxon>
        <taxon>Papilionoideae</taxon>
        <taxon>50 kb inversion clade</taxon>
        <taxon>NPAAA clade</taxon>
        <taxon>indigoferoid/millettioid clade</taxon>
        <taxon>Phaseoleae</taxon>
        <taxon>Canavalia</taxon>
    </lineage>
</organism>
<name>A0AAN9LSQ9_CANGL</name>
<feature type="region of interest" description="Disordered" evidence="1">
    <location>
        <begin position="72"/>
        <end position="92"/>
    </location>
</feature>
<protein>
    <submittedName>
        <fullName evidence="2">Uncharacterized protein</fullName>
    </submittedName>
</protein>
<evidence type="ECO:0000256" key="1">
    <source>
        <dbReference type="SAM" id="MobiDB-lite"/>
    </source>
</evidence>
<keyword evidence="3" id="KW-1185">Reference proteome</keyword>
<proteinExistence type="predicted"/>
<sequence length="204" mass="22931">MLKIFELWSREERVLDTTKCEAHSPARETLVTWGLSSGHLDVQNSAQECLSDVVWPPLQGNLDLLEQQEHMEANNGRRRKSSWGSSSTSGRQNRKLGLSLKWTPIISKEALAQWLTPCPQAPLGLPKNRVYLKNEQRMPYMVPTGLLSRIAPSSDELEEVSLEAGRSLSGFSTLSPFKSFCGSMQESYLSSPNFQKDGLFLLYL</sequence>
<gene>
    <name evidence="2" type="ORF">VNO77_20179</name>
</gene>
<dbReference type="AlphaFoldDB" id="A0AAN9LSQ9"/>
<evidence type="ECO:0000313" key="3">
    <source>
        <dbReference type="Proteomes" id="UP001367508"/>
    </source>
</evidence>
<reference evidence="2 3" key="1">
    <citation type="submission" date="2024-01" db="EMBL/GenBank/DDBJ databases">
        <title>The genomes of 5 underutilized Papilionoideae crops provide insights into root nodulation and disease resistanc.</title>
        <authorList>
            <person name="Jiang F."/>
        </authorList>
    </citation>
    <scope>NUCLEOTIDE SEQUENCE [LARGE SCALE GENOMIC DNA]</scope>
    <source>
        <strain evidence="2">LVBAO_FW01</strain>
        <tissue evidence="2">Leaves</tissue>
    </source>
</reference>
<feature type="compositionally biased region" description="Low complexity" evidence="1">
    <location>
        <begin position="82"/>
        <end position="91"/>
    </location>
</feature>
<dbReference type="Proteomes" id="UP001367508">
    <property type="component" value="Unassembled WGS sequence"/>
</dbReference>
<accession>A0AAN9LSQ9</accession>